<keyword evidence="6" id="KW-1185">Reference proteome</keyword>
<dbReference type="InterPro" id="IPR013783">
    <property type="entry name" value="Ig-like_fold"/>
</dbReference>
<dbReference type="Pfam" id="PF00754">
    <property type="entry name" value="F5_F8_type_C"/>
    <property type="match status" value="1"/>
</dbReference>
<accession>A0A9X4N2M2</accession>
<dbReference type="NCBIfam" id="TIGR04183">
    <property type="entry name" value="Por_Secre_tail"/>
    <property type="match status" value="1"/>
</dbReference>
<dbReference type="Gene3D" id="2.60.40.10">
    <property type="entry name" value="Immunoglobulins"/>
    <property type="match status" value="1"/>
</dbReference>
<dbReference type="EMBL" id="JANCMU010000001">
    <property type="protein sequence ID" value="MDG4945669.1"/>
    <property type="molecule type" value="Genomic_DNA"/>
</dbReference>
<evidence type="ECO:0000256" key="3">
    <source>
        <dbReference type="SAM" id="SignalP"/>
    </source>
</evidence>
<evidence type="ECO:0000259" key="4">
    <source>
        <dbReference type="PROSITE" id="PS50022"/>
    </source>
</evidence>
<dbReference type="AlphaFoldDB" id="A0A9X4N2M2"/>
<feature type="chain" id="PRO_5040789487" evidence="3">
    <location>
        <begin position="19"/>
        <end position="770"/>
    </location>
</feature>
<dbReference type="Proteomes" id="UP001152599">
    <property type="component" value="Unassembled WGS sequence"/>
</dbReference>
<dbReference type="Pfam" id="PF09113">
    <property type="entry name" value="N-glycanase_C"/>
    <property type="match status" value="1"/>
</dbReference>
<dbReference type="Gene3D" id="2.60.120.260">
    <property type="entry name" value="Galactose-binding domain-like"/>
    <property type="match status" value="1"/>
</dbReference>
<comment type="caution">
    <text evidence="5">The sequence shown here is derived from an EMBL/GenBank/DDBJ whole genome shotgun (WGS) entry which is preliminary data.</text>
</comment>
<dbReference type="InterPro" id="IPR000421">
    <property type="entry name" value="FA58C"/>
</dbReference>
<dbReference type="Pfam" id="PF18962">
    <property type="entry name" value="Por_Secre_tail"/>
    <property type="match status" value="1"/>
</dbReference>
<dbReference type="Pfam" id="PF09112">
    <property type="entry name" value="N-glycanase_N"/>
    <property type="match status" value="1"/>
</dbReference>
<dbReference type="PANTHER" id="PTHR39319:SF1">
    <property type="entry name" value="SI:DKEY-256H2.1"/>
    <property type="match status" value="1"/>
</dbReference>
<dbReference type="InterPro" id="IPR008979">
    <property type="entry name" value="Galactose-bd-like_sf"/>
</dbReference>
<dbReference type="InterPro" id="IPR015197">
    <property type="entry name" value="PngaseF_C"/>
</dbReference>
<dbReference type="InterPro" id="IPR015196">
    <property type="entry name" value="PngaseF_N"/>
</dbReference>
<dbReference type="PROSITE" id="PS50022">
    <property type="entry name" value="FA58C_3"/>
    <property type="match status" value="1"/>
</dbReference>
<feature type="domain" description="F5/8 type C" evidence="4">
    <location>
        <begin position="20"/>
        <end position="171"/>
    </location>
</feature>
<feature type="signal peptide" evidence="3">
    <location>
        <begin position="1"/>
        <end position="18"/>
    </location>
</feature>
<evidence type="ECO:0000256" key="2">
    <source>
        <dbReference type="ARBA" id="ARBA00023157"/>
    </source>
</evidence>
<dbReference type="InterPro" id="IPR014784">
    <property type="entry name" value="Cu2_ascorb_mOase-like_C"/>
</dbReference>
<keyword evidence="2" id="KW-1015">Disulfide bond</keyword>
<sequence>MKHTFTLFLSFLFVALSAQCESLDIDRTGWSVHSFDTEETNGEGPNNGHAIHAIDNNNNTFWHTRWQNYTAEFPHFISIDMGAVYPINGISIRSRHDNPYNKAKGYELYLSLDGETWEPLQAAGDLIYPNPNDTGQTASFEFGAVNAQYFKLVFNTNYSNDNHVAISEIKATQISGDGCSAIGQNNQVLVFNEIEQHYTTDNDFELSASSNTSTPIQYEVVSGPATVSGSTLSLTGEGGVVEVRAYQEASTHYYLSEAFRSFDVVDLSTIQPEIITRITSAYPIEMPSLYAYKLIASSVIAEDEVLSISNMEFYVNGELLETEEGNNSYFAWWTPSEYGTHNIEIKSYASNGMTQSLFKTVEVTNTINTREVTTLQNAVIDFGSIGSQWYYGTYEMPQFVGAYDQILAEFNVTCPNVPGGCDDWDRLGYLQIKNPDGEWVELIRYITPYGVACDHELDVTDFASLLQGEVEFRMYIETWGTGGWELELKLHYYQGTPEYRYSEIEEVWHGTYNFGDLADLQPVPQATIDAPLSTEEASFRVVTTGHGWGANNTGNAAEFYYANHHFNVNGSNTFEQSMRVTCNPNPDGCTGQMGTWYHARAGWCPGAIAKPYIYDLTPHIGESFAFDYEFELDYIDYCHPNNPECVSGVTCANCNDGYNPHYRIGAYAVYKSNNPLGVLSTKEVQPVIDNKLSVLPNPTNGIFKVYLENEMQKLNLQIYDTNGAAIKRYTFNNAAELNSYTFNVEDLISGVYFIKVYNEKQMAATKFIIK</sequence>
<dbReference type="PANTHER" id="PTHR39319">
    <property type="entry name" value="SI:DKEY-256H2.1"/>
    <property type="match status" value="1"/>
</dbReference>
<dbReference type="SUPFAM" id="SSF49742">
    <property type="entry name" value="PHM/PNGase F"/>
    <property type="match status" value="2"/>
</dbReference>
<dbReference type="InterPro" id="IPR008977">
    <property type="entry name" value="PHM/PNGase_F_dom_sf"/>
</dbReference>
<dbReference type="InterPro" id="IPR053251">
    <property type="entry name" value="N-glycanase"/>
</dbReference>
<dbReference type="RefSeq" id="WP_304420232.1">
    <property type="nucleotide sequence ID" value="NZ_JANCMU010000001.1"/>
</dbReference>
<reference evidence="5" key="1">
    <citation type="submission" date="2022-07" db="EMBL/GenBank/DDBJ databases">
        <title>Description and genome-wide analysis of Profundicola chukchiensis gen. nov., sp. nov., marine bacteria isolated from bottom sediments of the Chukchi Sea.</title>
        <authorList>
            <person name="Romanenko L."/>
            <person name="Otstavnykh N."/>
            <person name="Kurilenko V."/>
            <person name="Eremeev V."/>
            <person name="Velansky P."/>
            <person name="Mikhailov V."/>
            <person name="Isaeva M."/>
        </authorList>
    </citation>
    <scope>NUCLEOTIDE SEQUENCE</scope>
    <source>
        <strain evidence="5">KMM 9713</strain>
    </source>
</reference>
<name>A0A9X4N2M2_9FLAO</name>
<dbReference type="InterPro" id="IPR026444">
    <property type="entry name" value="Secre_tail"/>
</dbReference>
<dbReference type="GO" id="GO:0016715">
    <property type="term" value="F:oxidoreductase activity, acting on paired donors, with incorporation or reduction of molecular oxygen, reduced ascorbate as one donor, and incorporation of one atom of oxygen"/>
    <property type="evidence" value="ECO:0007669"/>
    <property type="project" value="InterPro"/>
</dbReference>
<evidence type="ECO:0000313" key="6">
    <source>
        <dbReference type="Proteomes" id="UP001152599"/>
    </source>
</evidence>
<evidence type="ECO:0000313" key="5">
    <source>
        <dbReference type="EMBL" id="MDG4945669.1"/>
    </source>
</evidence>
<organism evidence="5 6">
    <name type="scientific">Profundicola chukchiensis</name>
    <dbReference type="NCBI Taxonomy" id="2961959"/>
    <lineage>
        <taxon>Bacteria</taxon>
        <taxon>Pseudomonadati</taxon>
        <taxon>Bacteroidota</taxon>
        <taxon>Flavobacteriia</taxon>
        <taxon>Flavobacteriales</taxon>
        <taxon>Weeksellaceae</taxon>
        <taxon>Profundicola</taxon>
    </lineage>
</organism>
<dbReference type="SUPFAM" id="SSF49785">
    <property type="entry name" value="Galactose-binding domain-like"/>
    <property type="match status" value="1"/>
</dbReference>
<keyword evidence="1 3" id="KW-0732">Signal</keyword>
<proteinExistence type="predicted"/>
<protein>
    <submittedName>
        <fullName evidence="5">Discoidin domain-containing protein</fullName>
    </submittedName>
</protein>
<dbReference type="SMART" id="SM01290">
    <property type="entry name" value="N-glycanase_N"/>
    <property type="match status" value="1"/>
</dbReference>
<evidence type="ECO:0000256" key="1">
    <source>
        <dbReference type="ARBA" id="ARBA00022729"/>
    </source>
</evidence>
<gene>
    <name evidence="5" type="ORF">NMK71_04515</name>
</gene>
<dbReference type="Gene3D" id="2.60.120.230">
    <property type="match status" value="2"/>
</dbReference>